<evidence type="ECO:0000256" key="6">
    <source>
        <dbReference type="ARBA" id="ARBA00022630"/>
    </source>
</evidence>
<dbReference type="FunFam" id="2.40.110.10:FF:000003">
    <property type="entry name" value="Acyl-coenzyme A oxidase"/>
    <property type="match status" value="1"/>
</dbReference>
<dbReference type="GO" id="GO:0003997">
    <property type="term" value="F:acyl-CoA oxidase activity"/>
    <property type="evidence" value="ECO:0007669"/>
    <property type="project" value="UniProtKB-EC"/>
</dbReference>
<name>W6MXA8_9ASCO</name>
<dbReference type="SUPFAM" id="SSF56645">
    <property type="entry name" value="Acyl-CoA dehydrogenase NM domain-like"/>
    <property type="match status" value="1"/>
</dbReference>
<accession>W6MXA8</accession>
<comment type="catalytic activity">
    <reaction evidence="1">
        <text>a 2,3-saturated acyl-CoA + O2 = a (2E)-enoyl-CoA + H2O2</text>
        <dbReference type="Rhea" id="RHEA:38959"/>
        <dbReference type="ChEBI" id="CHEBI:15379"/>
        <dbReference type="ChEBI" id="CHEBI:16240"/>
        <dbReference type="ChEBI" id="CHEBI:58856"/>
        <dbReference type="ChEBI" id="CHEBI:65111"/>
        <dbReference type="EC" id="1.3.3.6"/>
    </reaction>
</comment>
<comment type="subcellular location">
    <subcellularLocation>
        <location evidence="3">Peroxisome</location>
    </subcellularLocation>
</comment>
<evidence type="ECO:0000256" key="13">
    <source>
        <dbReference type="PIRSR" id="PIRSR000168-1"/>
    </source>
</evidence>
<evidence type="ECO:0000259" key="15">
    <source>
        <dbReference type="Pfam" id="PF01756"/>
    </source>
</evidence>
<feature type="domain" description="Acyl-coenzyme A oxidase N-terminal" evidence="17">
    <location>
        <begin position="27"/>
        <end position="138"/>
    </location>
</feature>
<dbReference type="InterPro" id="IPR046373">
    <property type="entry name" value="Acyl-CoA_Oxase/DH_mid-dom_sf"/>
</dbReference>
<evidence type="ECO:0000256" key="4">
    <source>
        <dbReference type="ARBA" id="ARBA00004846"/>
    </source>
</evidence>
<dbReference type="STRING" id="1382522.W6MXA8"/>
<keyword evidence="6 12" id="KW-0285">Flavoprotein</keyword>
<reference evidence="19" key="2">
    <citation type="submission" date="2014-02" db="EMBL/GenBank/DDBJ databases">
        <title>Complete DNA sequence of /Kuraishia capsulata/ illustrates novel genomic features among budding yeasts (/Saccharomycotina/).</title>
        <authorList>
            <person name="Morales L."/>
            <person name="Noel B."/>
            <person name="Porcel B."/>
            <person name="Marcet-Houben M."/>
            <person name="Hullo M-F."/>
            <person name="Sacerdot C."/>
            <person name="Tekaia F."/>
            <person name="Leh-Louis V."/>
            <person name="Despons L."/>
            <person name="Khanna V."/>
            <person name="Aury J-M."/>
            <person name="Barbe V."/>
            <person name="Couloux A."/>
            <person name="Labadie K."/>
            <person name="Pelletier E."/>
            <person name="Souciet J-L."/>
            <person name="Boekhout T."/>
            <person name="Gabaldon T."/>
            <person name="Wincker P."/>
            <person name="Dujon B."/>
        </authorList>
    </citation>
    <scope>NUCLEOTIDE SEQUENCE</scope>
    <source>
        <strain evidence="19">CBS 1993</strain>
    </source>
</reference>
<reference evidence="19" key="1">
    <citation type="submission" date="2013-12" db="EMBL/GenBank/DDBJ databases">
        <authorList>
            <person name="Genoscope - CEA"/>
        </authorList>
    </citation>
    <scope>NUCLEOTIDE SEQUENCE</scope>
    <source>
        <strain evidence="19">CBS 1993</strain>
    </source>
</reference>
<dbReference type="PANTHER" id="PTHR10909:SF352">
    <property type="entry name" value="ACYL-COENZYME A OXIDASE-LIKE PROTEIN"/>
    <property type="match status" value="1"/>
</dbReference>
<comment type="pathway">
    <text evidence="4">Lipid metabolism; peroxisomal fatty acid beta-oxidation.</text>
</comment>
<feature type="domain" description="Acyl-CoA oxidase C-alpha1" evidence="18">
    <location>
        <begin position="291"/>
        <end position="462"/>
    </location>
</feature>
<evidence type="ECO:0000313" key="19">
    <source>
        <dbReference type="EMBL" id="CDK28565.1"/>
    </source>
</evidence>
<dbReference type="InterPro" id="IPR055060">
    <property type="entry name" value="ACOX_C_alpha1"/>
</dbReference>
<dbReference type="InterPro" id="IPR002655">
    <property type="entry name" value="Acyl-CoA_oxidase_C"/>
</dbReference>
<comment type="similarity">
    <text evidence="5 12">Belongs to the acyl-CoA oxidase family.</text>
</comment>
<dbReference type="PIRSF" id="PIRSF000168">
    <property type="entry name" value="Acyl-CoA_oxidase"/>
    <property type="match status" value="1"/>
</dbReference>
<evidence type="ECO:0000259" key="17">
    <source>
        <dbReference type="Pfam" id="PF14749"/>
    </source>
</evidence>
<dbReference type="InterPro" id="IPR029320">
    <property type="entry name" value="Acyl-CoA_ox_N"/>
</dbReference>
<dbReference type="GO" id="GO:0033540">
    <property type="term" value="P:fatty acid beta-oxidation using acyl-CoA oxidase"/>
    <property type="evidence" value="ECO:0007669"/>
    <property type="project" value="UniProtKB-UniPathway"/>
</dbReference>
<keyword evidence="7 12" id="KW-0274">FAD</keyword>
<sequence>MTLLRENQKGPRPATSIWAERDATDFDINKMHVFLEGSEEGAAQILKEMQEVERDPILKTDETYYDMTKAEHREVTARKIGQLAKYIEQDGNLESFERKMNLMSIVDPQLTTRVGIHLKLFLACINGTGTDAQFNYWAHERGALFIRDVYGCFGMTEMAHGSNVAALETTATYRKETKDIVINTPHVGATKWWIGGAAHSANHCSVYARLIVDGKDYGVKTFVVPLRDREHELLPGVAIGDIGAKMGRDGIDNGWIQFTNVVIPKEYMLSKYTYIDEDDTVVDPPLAQLSYGALLGGRVSMVTDSFRTSERFITIALRYAVGRRQFASKGKAEENQIINYPLHQKRLFPLLATTYAMSIGSYKIETEFAQTLKQLDGAVRAQDLKEMSDAINRLKNVFCFSACLKSTCTWFTAQLIDECRQACGGHGYSSYSGFGKAYNDWVVQCTWEGDNNILATNAGRIIIQTLQKFQAKGKKPSGDLSFLGKADHVKGNKPLTLDFKKPSSLVDVFEAVVIRLSVGSIEKLAQNGNDWDLIAPERVLISKLNAALFMLTHWLIKLEATPEDGNIKKHLYTLFAIYGLSQIDLFAGAFLAEGVIDQASLKAVQAHLMDLFKEIRPHIIGLTDAFKFSDFFINSGLGFYNGDVYTNYFGIVKKQNDNSKSKAPYSKEFEAVLRRDTLEVRQNFGKSAKTLKKLSE</sequence>
<evidence type="ECO:0000256" key="3">
    <source>
        <dbReference type="ARBA" id="ARBA00004275"/>
    </source>
</evidence>
<organism evidence="19 20">
    <name type="scientific">Kuraishia capsulata CBS 1993</name>
    <dbReference type="NCBI Taxonomy" id="1382522"/>
    <lineage>
        <taxon>Eukaryota</taxon>
        <taxon>Fungi</taxon>
        <taxon>Dikarya</taxon>
        <taxon>Ascomycota</taxon>
        <taxon>Saccharomycotina</taxon>
        <taxon>Pichiomycetes</taxon>
        <taxon>Pichiales</taxon>
        <taxon>Pichiaceae</taxon>
        <taxon>Kuraishia</taxon>
    </lineage>
</organism>
<dbReference type="AlphaFoldDB" id="W6MXA8"/>
<evidence type="ECO:0000313" key="20">
    <source>
        <dbReference type="Proteomes" id="UP000019384"/>
    </source>
</evidence>
<evidence type="ECO:0000256" key="5">
    <source>
        <dbReference type="ARBA" id="ARBA00006288"/>
    </source>
</evidence>
<feature type="binding site" evidence="14">
    <location>
        <position position="195"/>
    </location>
    <ligand>
        <name>FAD</name>
        <dbReference type="ChEBI" id="CHEBI:57692"/>
    </ligand>
</feature>
<evidence type="ECO:0000256" key="11">
    <source>
        <dbReference type="ARBA" id="ARBA00023140"/>
    </source>
</evidence>
<feature type="domain" description="Acyl-CoA oxidase/dehydrogenase middle" evidence="16">
    <location>
        <begin position="152"/>
        <end position="261"/>
    </location>
</feature>
<dbReference type="FunFam" id="1.20.140.10:FF:000015">
    <property type="entry name" value="Acyl-coenzyme A oxidase"/>
    <property type="match status" value="1"/>
</dbReference>
<dbReference type="Pfam" id="PF14749">
    <property type="entry name" value="Acyl-CoA_ox_N"/>
    <property type="match status" value="1"/>
</dbReference>
<dbReference type="GO" id="GO:0071949">
    <property type="term" value="F:FAD binding"/>
    <property type="evidence" value="ECO:0007669"/>
    <property type="project" value="InterPro"/>
</dbReference>
<feature type="active site" description="Proton acceptor" evidence="13">
    <location>
        <position position="448"/>
    </location>
</feature>
<dbReference type="InterPro" id="IPR037069">
    <property type="entry name" value="AcylCoA_DH/ox_N_sf"/>
</dbReference>
<dbReference type="GeneID" id="34521943"/>
<dbReference type="EMBL" id="HG793129">
    <property type="protein sequence ID" value="CDK28565.1"/>
    <property type="molecule type" value="Genomic_DNA"/>
</dbReference>
<evidence type="ECO:0000256" key="7">
    <source>
        <dbReference type="ARBA" id="ARBA00022827"/>
    </source>
</evidence>
<dbReference type="PANTHER" id="PTHR10909">
    <property type="entry name" value="ELECTRON TRANSPORT OXIDOREDUCTASE"/>
    <property type="match status" value="1"/>
</dbReference>
<evidence type="ECO:0000259" key="18">
    <source>
        <dbReference type="Pfam" id="PF22924"/>
    </source>
</evidence>
<evidence type="ECO:0000256" key="1">
    <source>
        <dbReference type="ARBA" id="ARBA00001201"/>
    </source>
</evidence>
<evidence type="ECO:0000256" key="14">
    <source>
        <dbReference type="PIRSR" id="PIRSR000168-2"/>
    </source>
</evidence>
<keyword evidence="20" id="KW-1185">Reference proteome</keyword>
<dbReference type="Pfam" id="PF01756">
    <property type="entry name" value="ACOX"/>
    <property type="match status" value="1"/>
</dbReference>
<evidence type="ECO:0000256" key="8">
    <source>
        <dbReference type="ARBA" id="ARBA00022832"/>
    </source>
</evidence>
<feature type="binding site" evidence="14">
    <location>
        <position position="156"/>
    </location>
    <ligand>
        <name>FAD</name>
        <dbReference type="ChEBI" id="CHEBI:57692"/>
    </ligand>
</feature>
<dbReference type="InterPro" id="IPR009100">
    <property type="entry name" value="AcylCoA_DH/oxidase_NM_dom_sf"/>
</dbReference>
<dbReference type="Gene3D" id="2.40.110.10">
    <property type="entry name" value="Butyryl-CoA Dehydrogenase, subunit A, domain 2"/>
    <property type="match status" value="1"/>
</dbReference>
<dbReference type="FunFam" id="1.10.540.10:FF:000018">
    <property type="entry name" value="Acyl-coenzyme A oxidase"/>
    <property type="match status" value="1"/>
</dbReference>
<proteinExistence type="inferred from homology"/>
<dbReference type="RefSeq" id="XP_022460555.1">
    <property type="nucleotide sequence ID" value="XM_022601294.1"/>
</dbReference>
<gene>
    <name evidence="19" type="ORF">KUCA_T00004548001</name>
</gene>
<evidence type="ECO:0000256" key="9">
    <source>
        <dbReference type="ARBA" id="ARBA00023002"/>
    </source>
</evidence>
<protein>
    <recommendedName>
        <fullName evidence="12">Acyl-coenzyme A oxidase</fullName>
    </recommendedName>
</protein>
<dbReference type="GO" id="GO:0005782">
    <property type="term" value="C:peroxisomal matrix"/>
    <property type="evidence" value="ECO:0007669"/>
    <property type="project" value="EnsemblFungi"/>
</dbReference>
<dbReference type="GO" id="GO:0055088">
    <property type="term" value="P:lipid homeostasis"/>
    <property type="evidence" value="ECO:0007669"/>
    <property type="project" value="TreeGrafter"/>
</dbReference>
<dbReference type="Gene3D" id="1.20.140.10">
    <property type="entry name" value="Butyryl-CoA Dehydrogenase, subunit A, domain 3"/>
    <property type="match status" value="2"/>
</dbReference>
<dbReference type="Pfam" id="PF02770">
    <property type="entry name" value="Acyl-CoA_dh_M"/>
    <property type="match status" value="1"/>
</dbReference>
<dbReference type="GO" id="GO:0005504">
    <property type="term" value="F:fatty acid binding"/>
    <property type="evidence" value="ECO:0007669"/>
    <property type="project" value="TreeGrafter"/>
</dbReference>
<dbReference type="OrthoDB" id="538336at2759"/>
<feature type="domain" description="Acyl-CoA oxidase C-terminal" evidence="15">
    <location>
        <begin position="502"/>
        <end position="673"/>
    </location>
</feature>
<evidence type="ECO:0000256" key="12">
    <source>
        <dbReference type="PIRNR" id="PIRNR000168"/>
    </source>
</evidence>
<dbReference type="InterPro" id="IPR006091">
    <property type="entry name" value="Acyl-CoA_Oxase/DH_mid-dom"/>
</dbReference>
<dbReference type="Proteomes" id="UP000019384">
    <property type="component" value="Unassembled WGS sequence"/>
</dbReference>
<keyword evidence="9" id="KW-0560">Oxidoreductase</keyword>
<keyword evidence="8" id="KW-0276">Fatty acid metabolism</keyword>
<keyword evidence="10" id="KW-0443">Lipid metabolism</keyword>
<dbReference type="HOGENOM" id="CLU_014629_3_1_1"/>
<dbReference type="UniPathway" id="UPA00661"/>
<evidence type="ECO:0000259" key="16">
    <source>
        <dbReference type="Pfam" id="PF02770"/>
    </source>
</evidence>
<comment type="cofactor">
    <cofactor evidence="2">
        <name>FAD</name>
        <dbReference type="ChEBI" id="CHEBI:57692"/>
    </cofactor>
</comment>
<keyword evidence="11" id="KW-0576">Peroxisome</keyword>
<dbReference type="InterPro" id="IPR036250">
    <property type="entry name" value="AcylCo_DH-like_C"/>
</dbReference>
<dbReference type="InterPro" id="IPR012258">
    <property type="entry name" value="Acyl-CoA_oxidase"/>
</dbReference>
<evidence type="ECO:0000256" key="10">
    <source>
        <dbReference type="ARBA" id="ARBA00023098"/>
    </source>
</evidence>
<dbReference type="SUPFAM" id="SSF47203">
    <property type="entry name" value="Acyl-CoA dehydrogenase C-terminal domain-like"/>
    <property type="match status" value="2"/>
</dbReference>
<dbReference type="Gene3D" id="1.10.540.10">
    <property type="entry name" value="Acyl-CoA dehydrogenase/oxidase, N-terminal domain"/>
    <property type="match status" value="1"/>
</dbReference>
<dbReference type="Pfam" id="PF22924">
    <property type="entry name" value="ACOX_C_alpha1"/>
    <property type="match status" value="1"/>
</dbReference>
<evidence type="ECO:0000256" key="2">
    <source>
        <dbReference type="ARBA" id="ARBA00001974"/>
    </source>
</evidence>